<dbReference type="Proteomes" id="UP000183208">
    <property type="component" value="Unassembled WGS sequence"/>
</dbReference>
<proteinExistence type="predicted"/>
<protein>
    <submittedName>
        <fullName evidence="1">Uncharacterized protein</fullName>
    </submittedName>
</protein>
<reference evidence="1 2" key="1">
    <citation type="submission" date="2016-10" db="EMBL/GenBank/DDBJ databases">
        <authorList>
            <person name="de Groot N.N."/>
        </authorList>
    </citation>
    <scope>NUCLEOTIDE SEQUENCE [LARGE SCALE GENOMIC DNA]</scope>
    <source>
        <strain evidence="1 2">GAS522</strain>
    </source>
</reference>
<accession>A0A1M7KHD7</accession>
<dbReference type="AlphaFoldDB" id="A0A1M7KHD7"/>
<evidence type="ECO:0000313" key="1">
    <source>
        <dbReference type="EMBL" id="SEB94886.1"/>
    </source>
</evidence>
<evidence type="ECO:0000313" key="2">
    <source>
        <dbReference type="Proteomes" id="UP000183208"/>
    </source>
</evidence>
<name>A0A1M7KHD7_9BRAD</name>
<sequence>MIDKRPRPDNPFPTRPEDVLNKGIRASVGALPERWRANVSTIGNC</sequence>
<organism evidence="1 2">
    <name type="scientific">Bradyrhizobium lablabi</name>
    <dbReference type="NCBI Taxonomy" id="722472"/>
    <lineage>
        <taxon>Bacteria</taxon>
        <taxon>Pseudomonadati</taxon>
        <taxon>Pseudomonadota</taxon>
        <taxon>Alphaproteobacteria</taxon>
        <taxon>Hyphomicrobiales</taxon>
        <taxon>Nitrobacteraceae</taxon>
        <taxon>Bradyrhizobium</taxon>
    </lineage>
</organism>
<gene>
    <name evidence="1" type="ORF">SAMN05444171_0298</name>
</gene>
<dbReference type="EMBL" id="FNTI01000001">
    <property type="protein sequence ID" value="SEB94886.1"/>
    <property type="molecule type" value="Genomic_DNA"/>
</dbReference>